<proteinExistence type="inferred from homology"/>
<dbReference type="Gene3D" id="3.40.30.10">
    <property type="entry name" value="Glutaredoxin"/>
    <property type="match status" value="1"/>
</dbReference>
<dbReference type="OrthoDB" id="2309723at2759"/>
<keyword evidence="4" id="KW-0808">Transferase</keyword>
<reference evidence="4 5" key="1">
    <citation type="journal article" date="2014" name="BMC Genomics">
        <title>Genome sequencing of four Aureobasidium pullulans varieties: biotechnological potential, stress tolerance, and description of new species.</title>
        <authorList>
            <person name="Gostin Ar C."/>
            <person name="Ohm R.A."/>
            <person name="Kogej T."/>
            <person name="Sonjak S."/>
            <person name="Turk M."/>
            <person name="Zajc J."/>
            <person name="Zalar P."/>
            <person name="Grube M."/>
            <person name="Sun H."/>
            <person name="Han J."/>
            <person name="Sharma A."/>
            <person name="Chiniquy J."/>
            <person name="Ngan C.Y."/>
            <person name="Lipzen A."/>
            <person name="Barry K."/>
            <person name="Grigoriev I.V."/>
            <person name="Gunde-Cimerman N."/>
        </authorList>
    </citation>
    <scope>NUCLEOTIDE SEQUENCE [LARGE SCALE GENOMIC DNA]</scope>
    <source>
        <strain evidence="4 5">CBS 147.97</strain>
    </source>
</reference>
<evidence type="ECO:0000313" key="5">
    <source>
        <dbReference type="Proteomes" id="UP000027730"/>
    </source>
</evidence>
<dbReference type="GeneID" id="25408841"/>
<evidence type="ECO:0000313" key="4">
    <source>
        <dbReference type="EMBL" id="KEQ77116.1"/>
    </source>
</evidence>
<dbReference type="InterPro" id="IPR036282">
    <property type="entry name" value="Glutathione-S-Trfase_C_sf"/>
</dbReference>
<comment type="similarity">
    <text evidence="1">Belongs to the GST superfamily.</text>
</comment>
<gene>
    <name evidence="4" type="ORF">M436DRAFT_37443</name>
</gene>
<dbReference type="PANTHER" id="PTHR44051">
    <property type="entry name" value="GLUTATHIONE S-TRANSFERASE-RELATED"/>
    <property type="match status" value="1"/>
</dbReference>
<dbReference type="SFLD" id="SFLDG00358">
    <property type="entry name" value="Main_(cytGST)"/>
    <property type="match status" value="1"/>
</dbReference>
<evidence type="ECO:0000259" key="2">
    <source>
        <dbReference type="PROSITE" id="PS50404"/>
    </source>
</evidence>
<dbReference type="InterPro" id="IPR040079">
    <property type="entry name" value="Glutathione_S-Trfase"/>
</dbReference>
<feature type="domain" description="GST N-terminal" evidence="2">
    <location>
        <begin position="2"/>
        <end position="92"/>
    </location>
</feature>
<dbReference type="EMBL" id="KL584703">
    <property type="protein sequence ID" value="KEQ77116.1"/>
    <property type="molecule type" value="Genomic_DNA"/>
</dbReference>
<keyword evidence="5" id="KW-1185">Reference proteome</keyword>
<dbReference type="InterPro" id="IPR004045">
    <property type="entry name" value="Glutathione_S-Trfase_N"/>
</dbReference>
<dbReference type="Proteomes" id="UP000027730">
    <property type="component" value="Unassembled WGS sequence"/>
</dbReference>
<accession>A0A074XRE2</accession>
<dbReference type="PROSITE" id="PS50404">
    <property type="entry name" value="GST_NTER"/>
    <property type="match status" value="1"/>
</dbReference>
<dbReference type="AlphaFoldDB" id="A0A074XRE2"/>
<dbReference type="STRING" id="1043004.A0A074XRE2"/>
<sequence>MSATLVVHHLRVSQSESIVWLCEELGLDYKLVCHDRDQQTLLAPDAYKELSPLRTAPVIEDVDTYTPNNDHIRLAESQACIEWICRKHGQGRLLNKPWDPNWKEWLFWWHFTHGSFQPACQMKMIAGALPKDNPSQKIIDSRIDHYLDLIEQRLSKSRFLVGDELTAADIQMIFPLTTQRSFIPFDLSPYPNTLRYLKEIGERPAYQKAFEKAETTLKPMLDANPKSLYSIA</sequence>
<dbReference type="PROSITE" id="PS50405">
    <property type="entry name" value="GST_CTER"/>
    <property type="match status" value="1"/>
</dbReference>
<dbReference type="SFLD" id="SFLDS00019">
    <property type="entry name" value="Glutathione_Transferase_(cytos"/>
    <property type="match status" value="1"/>
</dbReference>
<dbReference type="Gene3D" id="1.20.1050.10">
    <property type="match status" value="1"/>
</dbReference>
<feature type="domain" description="GST C-terminal" evidence="3">
    <location>
        <begin position="98"/>
        <end position="220"/>
    </location>
</feature>
<organism evidence="4 5">
    <name type="scientific">Aureobasidium namibiae CBS 147.97</name>
    <dbReference type="NCBI Taxonomy" id="1043004"/>
    <lineage>
        <taxon>Eukaryota</taxon>
        <taxon>Fungi</taxon>
        <taxon>Dikarya</taxon>
        <taxon>Ascomycota</taxon>
        <taxon>Pezizomycotina</taxon>
        <taxon>Dothideomycetes</taxon>
        <taxon>Dothideomycetidae</taxon>
        <taxon>Dothideales</taxon>
        <taxon>Saccotheciaceae</taxon>
        <taxon>Aureobasidium</taxon>
    </lineage>
</organism>
<dbReference type="HOGENOM" id="CLU_011226_15_5_1"/>
<dbReference type="SUPFAM" id="SSF47616">
    <property type="entry name" value="GST C-terminal domain-like"/>
    <property type="match status" value="1"/>
</dbReference>
<dbReference type="CDD" id="cd03046">
    <property type="entry name" value="GST_N_GTT1_like"/>
    <property type="match status" value="1"/>
</dbReference>
<dbReference type="PANTHER" id="PTHR44051:SF9">
    <property type="entry name" value="GLUTATHIONE S-TRANSFERASE 1"/>
    <property type="match status" value="1"/>
</dbReference>
<evidence type="ECO:0000259" key="3">
    <source>
        <dbReference type="PROSITE" id="PS50405"/>
    </source>
</evidence>
<dbReference type="Pfam" id="PF00043">
    <property type="entry name" value="GST_C"/>
    <property type="match status" value="1"/>
</dbReference>
<dbReference type="InterPro" id="IPR036249">
    <property type="entry name" value="Thioredoxin-like_sf"/>
</dbReference>
<dbReference type="GO" id="GO:0016740">
    <property type="term" value="F:transferase activity"/>
    <property type="evidence" value="ECO:0007669"/>
    <property type="project" value="UniProtKB-KW"/>
</dbReference>
<dbReference type="RefSeq" id="XP_013430637.1">
    <property type="nucleotide sequence ID" value="XM_013575183.1"/>
</dbReference>
<evidence type="ECO:0000256" key="1">
    <source>
        <dbReference type="ARBA" id="ARBA00007409"/>
    </source>
</evidence>
<dbReference type="Pfam" id="PF13409">
    <property type="entry name" value="GST_N_2"/>
    <property type="match status" value="1"/>
</dbReference>
<dbReference type="SUPFAM" id="SSF52833">
    <property type="entry name" value="Thioredoxin-like"/>
    <property type="match status" value="1"/>
</dbReference>
<name>A0A074XRE2_9PEZI</name>
<dbReference type="InterPro" id="IPR010987">
    <property type="entry name" value="Glutathione-S-Trfase_C-like"/>
</dbReference>
<dbReference type="InterPro" id="IPR004046">
    <property type="entry name" value="GST_C"/>
</dbReference>
<protein>
    <submittedName>
        <fullName evidence="4">Glutathione S-transferase</fullName>
    </submittedName>
</protein>